<name>A0A7W7QX06_KITKI</name>
<evidence type="ECO:0000313" key="1">
    <source>
        <dbReference type="EMBL" id="MBB4921083.1"/>
    </source>
</evidence>
<dbReference type="InterPro" id="IPR007815">
    <property type="entry name" value="Emycin_Estase"/>
</dbReference>
<dbReference type="Gene3D" id="3.40.1660.10">
    <property type="entry name" value="EreA-like (biosynthetic domain)"/>
    <property type="match status" value="1"/>
</dbReference>
<dbReference type="Pfam" id="PF05139">
    <property type="entry name" value="Erythro_esteras"/>
    <property type="match status" value="1"/>
</dbReference>
<dbReference type="AlphaFoldDB" id="A0A7W7QX06"/>
<dbReference type="EC" id="3.1.1.-" evidence="1"/>
<dbReference type="PANTHER" id="PTHR31299:SF0">
    <property type="entry name" value="ESTERASE, PUTATIVE (AFU_ORTHOLOGUE AFUA_1G05850)-RELATED"/>
    <property type="match status" value="1"/>
</dbReference>
<evidence type="ECO:0000313" key="2">
    <source>
        <dbReference type="Proteomes" id="UP000540506"/>
    </source>
</evidence>
<dbReference type="Gene3D" id="1.20.1440.30">
    <property type="entry name" value="Biosynthetic Protein domain"/>
    <property type="match status" value="1"/>
</dbReference>
<dbReference type="GO" id="GO:0046677">
    <property type="term" value="P:response to antibiotic"/>
    <property type="evidence" value="ECO:0007669"/>
    <property type="project" value="InterPro"/>
</dbReference>
<dbReference type="Proteomes" id="UP000540506">
    <property type="component" value="Unassembled WGS sequence"/>
</dbReference>
<reference evidence="1 2" key="1">
    <citation type="submission" date="2020-08" db="EMBL/GenBank/DDBJ databases">
        <title>Sequencing the genomes of 1000 actinobacteria strains.</title>
        <authorList>
            <person name="Klenk H.-P."/>
        </authorList>
    </citation>
    <scope>NUCLEOTIDE SEQUENCE [LARGE SCALE GENOMIC DNA]</scope>
    <source>
        <strain evidence="1 2">DSM 41654</strain>
    </source>
</reference>
<keyword evidence="2" id="KW-1185">Reference proteome</keyword>
<sequence>MTTQPSTAGTRLSSGAVIPLATLDPAEPLDDLDWLDQAIGEARVVAIGESAHYNREFFQLRHRLTRYLVERHGFSAYAMESGFVEGQLTDDWVRGGEGADHHQLGEVMACGTSSLMGLWSQLGAQLEWMRQHNRAAARPVGFYGIDLPGSMASLLPGLEAVLGYLARVDPEFQVEPGIRETASAFAVASAFSAPAAVAAYAALAPEARDALTAGLAGLAARMAGRRLDYVRCASVDAHERALRSLSITVTLDSMYRAMVRDDRQEMMSNRDVAMADTVEWILRREDRVVLAAHNSHLQRWPAAMPGMPAMTPLGMHLADRLGKDYLVIGTTSASGQTLNVGPDFYTGTLFTAMEAPRSGSLDALMAASHDGPFATDLRRLSPTDAATMRSISRQRAGIGTFYGELSPLDAFDLVVHLPSVSAADPDQAALAHMPHEVREAFAQWSSQASPAAD</sequence>
<dbReference type="PANTHER" id="PTHR31299">
    <property type="entry name" value="ESTERASE, PUTATIVE (AFU_ORTHOLOGUE AFUA_1G05850)-RELATED"/>
    <property type="match status" value="1"/>
</dbReference>
<keyword evidence="1" id="KW-0378">Hydrolase</keyword>
<dbReference type="GO" id="GO:0016787">
    <property type="term" value="F:hydrolase activity"/>
    <property type="evidence" value="ECO:0007669"/>
    <property type="project" value="UniProtKB-KW"/>
</dbReference>
<accession>A0A7W7QX06</accession>
<gene>
    <name evidence="1" type="ORF">FHR34_000076</name>
</gene>
<organism evidence="1 2">
    <name type="scientific">Kitasatospora kifunensis</name>
    <name type="common">Streptomyces kifunensis</name>
    <dbReference type="NCBI Taxonomy" id="58351"/>
    <lineage>
        <taxon>Bacteria</taxon>
        <taxon>Bacillati</taxon>
        <taxon>Actinomycetota</taxon>
        <taxon>Actinomycetes</taxon>
        <taxon>Kitasatosporales</taxon>
        <taxon>Streptomycetaceae</taxon>
        <taxon>Kitasatospora</taxon>
    </lineage>
</organism>
<comment type="caution">
    <text evidence="1">The sequence shown here is derived from an EMBL/GenBank/DDBJ whole genome shotgun (WGS) entry which is preliminary data.</text>
</comment>
<dbReference type="Gene3D" id="3.30.1870.10">
    <property type="entry name" value="EreA-like, domain 2"/>
    <property type="match status" value="1"/>
</dbReference>
<proteinExistence type="predicted"/>
<dbReference type="EMBL" id="JACHJV010000001">
    <property type="protein sequence ID" value="MBB4921083.1"/>
    <property type="molecule type" value="Genomic_DNA"/>
</dbReference>
<dbReference type="SUPFAM" id="SSF159501">
    <property type="entry name" value="EreA/ChaN-like"/>
    <property type="match status" value="1"/>
</dbReference>
<dbReference type="RefSeq" id="WP_184933472.1">
    <property type="nucleotide sequence ID" value="NZ_JACHJV010000001.1"/>
</dbReference>
<dbReference type="CDD" id="cd14728">
    <property type="entry name" value="Ere-like"/>
    <property type="match status" value="1"/>
</dbReference>
<dbReference type="InterPro" id="IPR052036">
    <property type="entry name" value="Hydrolase/PRTase-associated"/>
</dbReference>
<protein>
    <submittedName>
        <fullName evidence="1">Erythromycin esterase</fullName>
        <ecNumber evidence="1">3.1.1.-</ecNumber>
    </submittedName>
</protein>